<keyword evidence="6" id="KW-0539">Nucleus</keyword>
<dbReference type="Proteomes" id="UP000001744">
    <property type="component" value="Unassembled WGS sequence"/>
</dbReference>
<keyword evidence="3" id="KW-0805">Transcription regulation</keyword>
<dbReference type="VEuPathDB" id="FungiDB:SJAG_04373"/>
<evidence type="ECO:0000256" key="7">
    <source>
        <dbReference type="SAM" id="Phobius"/>
    </source>
</evidence>
<accession>B6K6N6</accession>
<dbReference type="GO" id="GO:0008270">
    <property type="term" value="F:zinc ion binding"/>
    <property type="evidence" value="ECO:0007669"/>
    <property type="project" value="InterPro"/>
</dbReference>
<dbReference type="GO" id="GO:0005634">
    <property type="term" value="C:nucleus"/>
    <property type="evidence" value="ECO:0007669"/>
    <property type="project" value="UniProtKB-SubCell"/>
</dbReference>
<evidence type="ECO:0000313" key="10">
    <source>
        <dbReference type="Proteomes" id="UP000001744"/>
    </source>
</evidence>
<evidence type="ECO:0000256" key="1">
    <source>
        <dbReference type="ARBA" id="ARBA00004123"/>
    </source>
</evidence>
<dbReference type="EMBL" id="KE651167">
    <property type="protein sequence ID" value="EEB09190.1"/>
    <property type="molecule type" value="Genomic_DNA"/>
</dbReference>
<evidence type="ECO:0000313" key="9">
    <source>
        <dbReference type="EMBL" id="EEB09190.1"/>
    </source>
</evidence>
<keyword evidence="7" id="KW-0472">Membrane</keyword>
<keyword evidence="10" id="KW-1185">Reference proteome</keyword>
<name>B6K6N6_SCHJY</name>
<dbReference type="GO" id="GO:0006351">
    <property type="term" value="P:DNA-templated transcription"/>
    <property type="evidence" value="ECO:0007669"/>
    <property type="project" value="InterPro"/>
</dbReference>
<protein>
    <recommendedName>
        <fullName evidence="8">Xylanolytic transcriptional activator regulatory domain-containing protein</fullName>
    </recommendedName>
</protein>
<dbReference type="HOGENOM" id="CLU_631857_0_0_1"/>
<dbReference type="InterPro" id="IPR050987">
    <property type="entry name" value="AtrR-like"/>
</dbReference>
<sequence>MGTFQRQSRLVTMVEEIPILDFLYFFNRFLRAYKVLTLTPSTLSLQLLILATVAFRTLRMMEYSWEAFGKLVVMVKAMGLSTSYKSVNLSDNEKYEHACLMTCVFMLDRSLAVSFGRPPLIKEEEFDLNLFHSYSSSHIYGEYSEVFESFVRCYISLTCIQSRIITFFDSLSLNPPLEQVIQNLYTIDFSLESWYNSLTYPLQHTENDPKLHAHTVKVKYLQLLYISERLLLHRVPFIHKVTPPSTINGRQVESSYDICMQSARQAIMQLRNICLETILTVPLFRETAFICCVVLFLGHALYPDREPTEPDIKLVKLMHVIFTILGRSSTSLRVSFLATYLKRLIRLMEELPVSSSSKVPIENTLSMLQDGGSLDLKSITMLNTDFSDFSSAYSLDQTPVDTYPKDMPTTLNEFPANVMLPNGGIWSSFNYSRE</sequence>
<dbReference type="AlphaFoldDB" id="B6K6N6"/>
<dbReference type="JaponicusDB" id="SJAG_04373"/>
<organism evidence="9 10">
    <name type="scientific">Schizosaccharomyces japonicus (strain yFS275 / FY16936)</name>
    <name type="common">Fission yeast</name>
    <dbReference type="NCBI Taxonomy" id="402676"/>
    <lineage>
        <taxon>Eukaryota</taxon>
        <taxon>Fungi</taxon>
        <taxon>Dikarya</taxon>
        <taxon>Ascomycota</taxon>
        <taxon>Taphrinomycotina</taxon>
        <taxon>Schizosaccharomycetes</taxon>
        <taxon>Schizosaccharomycetales</taxon>
        <taxon>Schizosaccharomycetaceae</taxon>
        <taxon>Schizosaccharomyces</taxon>
    </lineage>
</organism>
<feature type="transmembrane region" description="Helical" evidence="7">
    <location>
        <begin position="32"/>
        <end position="55"/>
    </location>
</feature>
<reference evidence="9 10" key="1">
    <citation type="journal article" date="2011" name="Science">
        <title>Comparative functional genomics of the fission yeasts.</title>
        <authorList>
            <person name="Rhind N."/>
            <person name="Chen Z."/>
            <person name="Yassour M."/>
            <person name="Thompson D.A."/>
            <person name="Haas B.J."/>
            <person name="Habib N."/>
            <person name="Wapinski I."/>
            <person name="Roy S."/>
            <person name="Lin M.F."/>
            <person name="Heiman D.I."/>
            <person name="Young S.K."/>
            <person name="Furuya K."/>
            <person name="Guo Y."/>
            <person name="Pidoux A."/>
            <person name="Chen H.M."/>
            <person name="Robbertse B."/>
            <person name="Goldberg J.M."/>
            <person name="Aoki K."/>
            <person name="Bayne E.H."/>
            <person name="Berlin A.M."/>
            <person name="Desjardins C.A."/>
            <person name="Dobbs E."/>
            <person name="Dukaj L."/>
            <person name="Fan L."/>
            <person name="FitzGerald M.G."/>
            <person name="French C."/>
            <person name="Gujja S."/>
            <person name="Hansen K."/>
            <person name="Keifenheim D."/>
            <person name="Levin J.Z."/>
            <person name="Mosher R.A."/>
            <person name="Mueller C.A."/>
            <person name="Pfiffner J."/>
            <person name="Priest M."/>
            <person name="Russ C."/>
            <person name="Smialowska A."/>
            <person name="Swoboda P."/>
            <person name="Sykes S.M."/>
            <person name="Vaughn M."/>
            <person name="Vengrova S."/>
            <person name="Yoder R."/>
            <person name="Zeng Q."/>
            <person name="Allshire R."/>
            <person name="Baulcombe D."/>
            <person name="Birren B.W."/>
            <person name="Brown W."/>
            <person name="Ekwall K."/>
            <person name="Kellis M."/>
            <person name="Leatherwood J."/>
            <person name="Levin H."/>
            <person name="Margalit H."/>
            <person name="Martienssen R."/>
            <person name="Nieduszynski C.A."/>
            <person name="Spatafora J.W."/>
            <person name="Friedman N."/>
            <person name="Dalgaard J.Z."/>
            <person name="Baumann P."/>
            <person name="Niki H."/>
            <person name="Regev A."/>
            <person name="Nusbaum C."/>
        </authorList>
    </citation>
    <scope>NUCLEOTIDE SEQUENCE [LARGE SCALE GENOMIC DNA]</scope>
    <source>
        <strain evidence="10">yFS275 / FY16936</strain>
    </source>
</reference>
<keyword evidence="2" id="KW-0862">Zinc</keyword>
<dbReference type="RefSeq" id="XP_002175483.1">
    <property type="nucleotide sequence ID" value="XM_002175447.1"/>
</dbReference>
<dbReference type="SMART" id="SM00906">
    <property type="entry name" value="Fungal_trans"/>
    <property type="match status" value="1"/>
</dbReference>
<dbReference type="PANTHER" id="PTHR46910">
    <property type="entry name" value="TRANSCRIPTION FACTOR PDR1"/>
    <property type="match status" value="1"/>
</dbReference>
<dbReference type="InterPro" id="IPR007219">
    <property type="entry name" value="XnlR_reg_dom"/>
</dbReference>
<dbReference type="GO" id="GO:0003677">
    <property type="term" value="F:DNA binding"/>
    <property type="evidence" value="ECO:0007669"/>
    <property type="project" value="UniProtKB-KW"/>
</dbReference>
<evidence type="ECO:0000256" key="5">
    <source>
        <dbReference type="ARBA" id="ARBA00023163"/>
    </source>
</evidence>
<dbReference type="OrthoDB" id="4116913at2759"/>
<evidence type="ECO:0000259" key="8">
    <source>
        <dbReference type="SMART" id="SM00906"/>
    </source>
</evidence>
<dbReference type="GO" id="GO:0003700">
    <property type="term" value="F:DNA-binding transcription factor activity"/>
    <property type="evidence" value="ECO:0007669"/>
    <property type="project" value="InterPro"/>
</dbReference>
<keyword evidence="5" id="KW-0804">Transcription</keyword>
<keyword evidence="7" id="KW-0812">Transmembrane</keyword>
<comment type="subcellular location">
    <subcellularLocation>
        <location evidence="1">Nucleus</location>
    </subcellularLocation>
</comment>
<evidence type="ECO:0000256" key="3">
    <source>
        <dbReference type="ARBA" id="ARBA00023015"/>
    </source>
</evidence>
<keyword evidence="4" id="KW-0238">DNA-binding</keyword>
<evidence type="ECO:0000256" key="6">
    <source>
        <dbReference type="ARBA" id="ARBA00023242"/>
    </source>
</evidence>
<keyword evidence="7" id="KW-1133">Transmembrane helix</keyword>
<dbReference type="PANTHER" id="PTHR46910:SF37">
    <property type="entry name" value="ZN(II)2CYS6 TRANSCRIPTION FACTOR (EUROFUNG)"/>
    <property type="match status" value="1"/>
</dbReference>
<dbReference type="CDD" id="cd12148">
    <property type="entry name" value="fungal_TF_MHR"/>
    <property type="match status" value="1"/>
</dbReference>
<proteinExistence type="predicted"/>
<dbReference type="Pfam" id="PF04082">
    <property type="entry name" value="Fungal_trans"/>
    <property type="match status" value="1"/>
</dbReference>
<evidence type="ECO:0000256" key="2">
    <source>
        <dbReference type="ARBA" id="ARBA00022833"/>
    </source>
</evidence>
<gene>
    <name evidence="9" type="ORF">SJAG_04373</name>
</gene>
<evidence type="ECO:0000256" key="4">
    <source>
        <dbReference type="ARBA" id="ARBA00023125"/>
    </source>
</evidence>
<feature type="domain" description="Xylanolytic transcriptional activator regulatory" evidence="8">
    <location>
        <begin position="64"/>
        <end position="137"/>
    </location>
</feature>
<dbReference type="GeneID" id="7050925"/>